<name>A0A6J6AYP4_9ZZZZ</name>
<dbReference type="InterPro" id="IPR023165">
    <property type="entry name" value="rRNA_Ade_diMease-like_C"/>
</dbReference>
<evidence type="ECO:0000256" key="3">
    <source>
        <dbReference type="ARBA" id="ARBA00022603"/>
    </source>
</evidence>
<keyword evidence="2" id="KW-0698">rRNA processing</keyword>
<dbReference type="SUPFAM" id="SSF53335">
    <property type="entry name" value="S-adenosyl-L-methionine-dependent methyltransferases"/>
    <property type="match status" value="1"/>
</dbReference>
<dbReference type="Gene3D" id="3.40.50.150">
    <property type="entry name" value="Vaccinia Virus protein VP39"/>
    <property type="match status" value="1"/>
</dbReference>
<proteinExistence type="inferred from homology"/>
<evidence type="ECO:0000256" key="6">
    <source>
        <dbReference type="ARBA" id="ARBA00022884"/>
    </source>
</evidence>
<dbReference type="Pfam" id="PF00398">
    <property type="entry name" value="RrnaAD"/>
    <property type="match status" value="1"/>
</dbReference>
<sequence>MTFSRTEVSALLTKHGLAPRRAFGQNFVVDANTVRKIARLADVRAGDFVLEIGAGLGSLTLALAETGAQIVAVEIDNGLVEVLRENTASLPNVEIIHGDAMQLDWQPLLSKSKHWHVVANLPYNLATPIVADILDGLSQVDHLLVMVQSEVADRLVAQVGSDAYGAVSVKINYWATSKIVGAVSASVFFPQPRVESALVDIRRRTEPGVTDVEASELFALVRTGFAKRRKMLRRALAEVALPADFESAGVNPESRAEELDLAAWGRLCKVIKIRAMGSAQ</sequence>
<dbReference type="NCBIfam" id="TIGR00755">
    <property type="entry name" value="ksgA"/>
    <property type="match status" value="1"/>
</dbReference>
<dbReference type="PROSITE" id="PS51689">
    <property type="entry name" value="SAM_RNA_A_N6_MT"/>
    <property type="match status" value="1"/>
</dbReference>
<dbReference type="InterPro" id="IPR029063">
    <property type="entry name" value="SAM-dependent_MTases_sf"/>
</dbReference>
<dbReference type="FunFam" id="3.40.50.150:FF:000023">
    <property type="entry name" value="Ribosomal RNA small subunit methyltransferase A"/>
    <property type="match status" value="1"/>
</dbReference>
<accession>A0A6J6AYP4</accession>
<evidence type="ECO:0000256" key="2">
    <source>
        <dbReference type="ARBA" id="ARBA00022552"/>
    </source>
</evidence>
<reference evidence="8" key="1">
    <citation type="submission" date="2020-05" db="EMBL/GenBank/DDBJ databases">
        <authorList>
            <person name="Chiriac C."/>
            <person name="Salcher M."/>
            <person name="Ghai R."/>
            <person name="Kavagutti S V."/>
        </authorList>
    </citation>
    <scope>NUCLEOTIDE SEQUENCE</scope>
</reference>
<dbReference type="GO" id="GO:0005829">
    <property type="term" value="C:cytosol"/>
    <property type="evidence" value="ECO:0007669"/>
    <property type="project" value="TreeGrafter"/>
</dbReference>
<feature type="domain" description="Ribosomal RNA adenine methylase transferase N-terminal" evidence="7">
    <location>
        <begin position="33"/>
        <end position="205"/>
    </location>
</feature>
<keyword evidence="1" id="KW-0963">Cytoplasm</keyword>
<protein>
    <submittedName>
        <fullName evidence="8">Unannotated protein</fullName>
    </submittedName>
</protein>
<dbReference type="AlphaFoldDB" id="A0A6J6AYP4"/>
<dbReference type="SMART" id="SM00650">
    <property type="entry name" value="rADc"/>
    <property type="match status" value="1"/>
</dbReference>
<dbReference type="GO" id="GO:0000179">
    <property type="term" value="F:rRNA (adenine-N6,N6-)-dimethyltransferase activity"/>
    <property type="evidence" value="ECO:0007669"/>
    <property type="project" value="InterPro"/>
</dbReference>
<gene>
    <name evidence="8" type="ORF">UFOPK1353_00323</name>
</gene>
<keyword evidence="3" id="KW-0489">Methyltransferase</keyword>
<organism evidence="8">
    <name type="scientific">freshwater metagenome</name>
    <dbReference type="NCBI Taxonomy" id="449393"/>
    <lineage>
        <taxon>unclassified sequences</taxon>
        <taxon>metagenomes</taxon>
        <taxon>ecological metagenomes</taxon>
    </lineage>
</organism>
<dbReference type="HAMAP" id="MF_00607">
    <property type="entry name" value="16SrRNA_methyltr_A"/>
    <property type="match status" value="1"/>
</dbReference>
<dbReference type="GO" id="GO:0003723">
    <property type="term" value="F:RNA binding"/>
    <property type="evidence" value="ECO:0007669"/>
    <property type="project" value="UniProtKB-KW"/>
</dbReference>
<dbReference type="EMBL" id="CAEZSE010000033">
    <property type="protein sequence ID" value="CAB4531497.1"/>
    <property type="molecule type" value="Genomic_DNA"/>
</dbReference>
<keyword evidence="6" id="KW-0694">RNA-binding</keyword>
<dbReference type="Gene3D" id="1.10.8.100">
    <property type="entry name" value="Ribosomal RNA adenine dimethylase-like, domain 2"/>
    <property type="match status" value="1"/>
</dbReference>
<dbReference type="CDD" id="cd02440">
    <property type="entry name" value="AdoMet_MTases"/>
    <property type="match status" value="1"/>
</dbReference>
<dbReference type="InterPro" id="IPR020598">
    <property type="entry name" value="rRNA_Ade_methylase_Trfase_N"/>
</dbReference>
<dbReference type="InterPro" id="IPR011530">
    <property type="entry name" value="rRNA_adenine_dimethylase"/>
</dbReference>
<keyword evidence="4" id="KW-0808">Transferase</keyword>
<evidence type="ECO:0000256" key="5">
    <source>
        <dbReference type="ARBA" id="ARBA00022691"/>
    </source>
</evidence>
<evidence type="ECO:0000256" key="1">
    <source>
        <dbReference type="ARBA" id="ARBA00022490"/>
    </source>
</evidence>
<keyword evidence="5" id="KW-0949">S-adenosyl-L-methionine</keyword>
<evidence type="ECO:0000313" key="8">
    <source>
        <dbReference type="EMBL" id="CAB4531497.1"/>
    </source>
</evidence>
<dbReference type="InterPro" id="IPR020596">
    <property type="entry name" value="rRNA_Ade_Mease_Trfase_CS"/>
</dbReference>
<evidence type="ECO:0000256" key="4">
    <source>
        <dbReference type="ARBA" id="ARBA00022679"/>
    </source>
</evidence>
<dbReference type="PROSITE" id="PS01131">
    <property type="entry name" value="RRNA_A_DIMETH"/>
    <property type="match status" value="1"/>
</dbReference>
<dbReference type="PANTHER" id="PTHR11727">
    <property type="entry name" value="DIMETHYLADENOSINE TRANSFERASE"/>
    <property type="match status" value="1"/>
</dbReference>
<dbReference type="PANTHER" id="PTHR11727:SF7">
    <property type="entry name" value="DIMETHYLADENOSINE TRANSFERASE-RELATED"/>
    <property type="match status" value="1"/>
</dbReference>
<dbReference type="InterPro" id="IPR001737">
    <property type="entry name" value="KsgA/Erm"/>
</dbReference>
<evidence type="ECO:0000259" key="7">
    <source>
        <dbReference type="SMART" id="SM00650"/>
    </source>
</evidence>